<dbReference type="InterPro" id="IPR008984">
    <property type="entry name" value="SMAD_FHA_dom_sf"/>
</dbReference>
<dbReference type="InterPro" id="IPR051043">
    <property type="entry name" value="Sulfatase_Mod_Factor_Kinase"/>
</dbReference>
<keyword evidence="1" id="KW-0812">Transmembrane</keyword>
<feature type="domain" description="Sulfatase-modifying factor enzyme-like" evidence="2">
    <location>
        <begin position="530"/>
        <end position="789"/>
    </location>
</feature>
<dbReference type="Pfam" id="PF08308">
    <property type="entry name" value="PEGA"/>
    <property type="match status" value="2"/>
</dbReference>
<gene>
    <name evidence="4" type="ORF">METZ01_LOCUS10556</name>
</gene>
<dbReference type="EMBL" id="UINC01000574">
    <property type="protein sequence ID" value="SUZ57702.1"/>
    <property type="molecule type" value="Genomic_DNA"/>
</dbReference>
<evidence type="ECO:0000313" key="4">
    <source>
        <dbReference type="EMBL" id="SUZ57702.1"/>
    </source>
</evidence>
<feature type="domain" description="PEGA" evidence="3">
    <location>
        <begin position="373"/>
        <end position="437"/>
    </location>
</feature>
<dbReference type="InterPro" id="IPR016187">
    <property type="entry name" value="CTDL_fold"/>
</dbReference>
<dbReference type="Pfam" id="PF03781">
    <property type="entry name" value="FGE-sulfatase"/>
    <property type="match status" value="1"/>
</dbReference>
<feature type="domain" description="PEGA" evidence="3">
    <location>
        <begin position="301"/>
        <end position="355"/>
    </location>
</feature>
<evidence type="ECO:0000259" key="3">
    <source>
        <dbReference type="Pfam" id="PF08308"/>
    </source>
</evidence>
<dbReference type="SUPFAM" id="SSF56436">
    <property type="entry name" value="C-type lectin-like"/>
    <property type="match status" value="1"/>
</dbReference>
<dbReference type="GO" id="GO:0120147">
    <property type="term" value="F:formylglycine-generating oxidase activity"/>
    <property type="evidence" value="ECO:0007669"/>
    <property type="project" value="TreeGrafter"/>
</dbReference>
<dbReference type="InterPro" id="IPR042095">
    <property type="entry name" value="SUMF_sf"/>
</dbReference>
<sequence>MIPCNIPIRIGTSGDCSVRIPGPGSSIVATIDLLNGEPFIQPINNGHLLKINGEKLINSKHLFHGDRLEYFGTEILISSEDSKLILEVFFDSSSYVTQPPEEAHPDEDKLDEIIPATVFKRAAKLSKKNLPSKNYQWQSFVITGILILLSISYLIFSAKSIQFDVRPEGADNIDIDGGWFRLTLADRILLRKGTYSVNVKKQGYYEVTQAFEVGDDPSDTILIEMRKLPGFVTFITDPDVVGMVTIDDAVIGETPFGPIEIEPGFHSISVIADRYLPYVDELNISGLGIEQYLFIKLVRGWGDVKISSNPSGASIFEKNIKLGVTPVVVPLLEGDHEITVVKEGFKAWDGFISTKPDHDQIYPIIELAPADAELILNSIPSGANITVNGRYRGQSPIKLALSPGIDYEIGLSKTGYGSKSRQMQLEAGVSKKITVDLSARLGKVIISVFPTDASIFIDGKVKITGMKNFDLPSRPHQLEVVKRGYESFKRNINPRPGYPQTIQVKLLTDEEARLRSISPTITNSQGQVMRRVEPGAFTMGASRREQGRRANEVIVPVELTKPFFISTKEITNREFLRYFPNHDSGAEIYPSLVASDNPVVNISWSQAVEYCNWLSEQEGLTPSYIKRFEKWEAVTPTPNGYRLPIEAEWVWALRYQGRNSAPKFPWGNQLPPRRDSGNYADQSARKLVPSILPGYDDGFASTSPVGTFPANALGIYDAGGNVAEWVQDYYSVPQPGLTESVIDPLGPKRGLQHVIRGSGWRHAGVSELRNSFRDFGIQGRIDVGFRIAKNIQ</sequence>
<dbReference type="InterPro" id="IPR013229">
    <property type="entry name" value="PEGA"/>
</dbReference>
<dbReference type="Gene3D" id="3.90.1580.10">
    <property type="entry name" value="paralog of FGE (formylglycine-generating enzyme)"/>
    <property type="match status" value="1"/>
</dbReference>
<proteinExistence type="predicted"/>
<evidence type="ECO:0008006" key="5">
    <source>
        <dbReference type="Google" id="ProtNLM"/>
    </source>
</evidence>
<dbReference type="AlphaFoldDB" id="A0A381NSY1"/>
<dbReference type="PANTHER" id="PTHR23150">
    <property type="entry name" value="SULFATASE MODIFYING FACTOR 1, 2"/>
    <property type="match status" value="1"/>
</dbReference>
<organism evidence="4">
    <name type="scientific">marine metagenome</name>
    <dbReference type="NCBI Taxonomy" id="408172"/>
    <lineage>
        <taxon>unclassified sequences</taxon>
        <taxon>metagenomes</taxon>
        <taxon>ecological metagenomes</taxon>
    </lineage>
</organism>
<evidence type="ECO:0000256" key="1">
    <source>
        <dbReference type="SAM" id="Phobius"/>
    </source>
</evidence>
<keyword evidence="1" id="KW-1133">Transmembrane helix</keyword>
<keyword evidence="1" id="KW-0472">Membrane</keyword>
<reference evidence="4" key="1">
    <citation type="submission" date="2018-05" db="EMBL/GenBank/DDBJ databases">
        <authorList>
            <person name="Lanie J.A."/>
            <person name="Ng W.-L."/>
            <person name="Kazmierczak K.M."/>
            <person name="Andrzejewski T.M."/>
            <person name="Davidsen T.M."/>
            <person name="Wayne K.J."/>
            <person name="Tettelin H."/>
            <person name="Glass J.I."/>
            <person name="Rusch D."/>
            <person name="Podicherti R."/>
            <person name="Tsui H.-C.T."/>
            <person name="Winkler M.E."/>
        </authorList>
    </citation>
    <scope>NUCLEOTIDE SEQUENCE</scope>
</reference>
<dbReference type="PANTHER" id="PTHR23150:SF19">
    <property type="entry name" value="FORMYLGLYCINE-GENERATING ENZYME"/>
    <property type="match status" value="1"/>
</dbReference>
<name>A0A381NSY1_9ZZZZ</name>
<protein>
    <recommendedName>
        <fullName evidence="5">PEGA domain-containing protein</fullName>
    </recommendedName>
</protein>
<accession>A0A381NSY1</accession>
<evidence type="ECO:0000259" key="2">
    <source>
        <dbReference type="Pfam" id="PF03781"/>
    </source>
</evidence>
<dbReference type="SUPFAM" id="SSF49879">
    <property type="entry name" value="SMAD/FHA domain"/>
    <property type="match status" value="1"/>
</dbReference>
<feature type="transmembrane region" description="Helical" evidence="1">
    <location>
        <begin position="137"/>
        <end position="156"/>
    </location>
</feature>
<dbReference type="InterPro" id="IPR005532">
    <property type="entry name" value="SUMF_dom"/>
</dbReference>
<dbReference type="CDD" id="cd00060">
    <property type="entry name" value="FHA"/>
    <property type="match status" value="1"/>
</dbReference>